<keyword evidence="6 8" id="KW-0408">Iron</keyword>
<evidence type="ECO:0000256" key="8">
    <source>
        <dbReference type="RuleBase" id="RU003682"/>
    </source>
</evidence>
<dbReference type="GO" id="GO:0002238">
    <property type="term" value="P:response to molecule of fungal origin"/>
    <property type="evidence" value="ECO:0007669"/>
    <property type="project" value="UniProtKB-ARBA"/>
</dbReference>
<accession>A0A484MK38</accession>
<evidence type="ECO:0000313" key="12">
    <source>
        <dbReference type="Proteomes" id="UP000595140"/>
    </source>
</evidence>
<comment type="pathway">
    <text evidence="1">Phenylpropanoid metabolism.</text>
</comment>
<evidence type="ECO:0000256" key="2">
    <source>
        <dbReference type="ARBA" id="ARBA00008056"/>
    </source>
</evidence>
<dbReference type="SUPFAM" id="SSF51197">
    <property type="entry name" value="Clavaminate synthase-like"/>
    <property type="match status" value="1"/>
</dbReference>
<evidence type="ECO:0000256" key="4">
    <source>
        <dbReference type="ARBA" id="ARBA00022723"/>
    </source>
</evidence>
<proteinExistence type="inferred from homology"/>
<dbReference type="PROSITE" id="PS51471">
    <property type="entry name" value="FE2OG_OXY"/>
    <property type="match status" value="1"/>
</dbReference>
<protein>
    <recommendedName>
        <fullName evidence="3">feruloyl-CoA 6-hydroxylase</fullName>
        <ecNumber evidence="3">1.14.11.61</ecNumber>
    </recommendedName>
</protein>
<dbReference type="EC" id="1.14.11.61" evidence="3"/>
<evidence type="ECO:0000256" key="1">
    <source>
        <dbReference type="ARBA" id="ARBA00004918"/>
    </source>
</evidence>
<dbReference type="GO" id="GO:0016706">
    <property type="term" value="F:2-oxoglutarate-dependent dioxygenase activity"/>
    <property type="evidence" value="ECO:0007669"/>
    <property type="project" value="UniProtKB-ARBA"/>
</dbReference>
<comment type="catalytic activity">
    <reaction evidence="7">
        <text>(E)-feruloyl-CoA + 2-oxoglutarate + O2 = (E)-6-hydroxyferuloyl-CoA + succinate + CO2</text>
        <dbReference type="Rhea" id="RHEA:57856"/>
        <dbReference type="ChEBI" id="CHEBI:15379"/>
        <dbReference type="ChEBI" id="CHEBI:16526"/>
        <dbReference type="ChEBI" id="CHEBI:16810"/>
        <dbReference type="ChEBI" id="CHEBI:30031"/>
        <dbReference type="ChEBI" id="CHEBI:87305"/>
        <dbReference type="ChEBI" id="CHEBI:142390"/>
        <dbReference type="EC" id="1.14.11.61"/>
    </reaction>
</comment>
<comment type="similarity">
    <text evidence="2 8">Belongs to the iron/ascorbate-dependent oxidoreductase family.</text>
</comment>
<dbReference type="PRINTS" id="PR00682">
    <property type="entry name" value="IPNSYNTHASE"/>
</dbReference>
<keyword evidence="4 8" id="KW-0479">Metal-binding</keyword>
<dbReference type="Proteomes" id="UP000595140">
    <property type="component" value="Unassembled WGS sequence"/>
</dbReference>
<dbReference type="Pfam" id="PF14226">
    <property type="entry name" value="DIOX_N"/>
    <property type="match status" value="1"/>
</dbReference>
<dbReference type="GO" id="GO:0009805">
    <property type="term" value="P:coumarin biosynthetic process"/>
    <property type="evidence" value="ECO:0007669"/>
    <property type="project" value="UniProtKB-ARBA"/>
</dbReference>
<feature type="region of interest" description="Disordered" evidence="9">
    <location>
        <begin position="40"/>
        <end position="85"/>
    </location>
</feature>
<dbReference type="InterPro" id="IPR005123">
    <property type="entry name" value="Oxoglu/Fe-dep_dioxygenase_dom"/>
</dbReference>
<dbReference type="InterPro" id="IPR050295">
    <property type="entry name" value="Plant_2OG-oxidoreductases"/>
</dbReference>
<evidence type="ECO:0000313" key="11">
    <source>
        <dbReference type="EMBL" id="VFQ89333.1"/>
    </source>
</evidence>
<feature type="compositionally biased region" description="Acidic residues" evidence="9">
    <location>
        <begin position="65"/>
        <end position="75"/>
    </location>
</feature>
<feature type="domain" description="Fe2OG dioxygenase" evidence="10">
    <location>
        <begin position="223"/>
        <end position="324"/>
    </location>
</feature>
<name>A0A484MK38_9ASTE</name>
<gene>
    <name evidence="11" type="ORF">CCAM_LOCUS31109</name>
</gene>
<evidence type="ECO:0000256" key="3">
    <source>
        <dbReference type="ARBA" id="ARBA00012885"/>
    </source>
</evidence>
<dbReference type="GO" id="GO:0046872">
    <property type="term" value="F:metal ion binding"/>
    <property type="evidence" value="ECO:0007669"/>
    <property type="project" value="UniProtKB-KW"/>
</dbReference>
<dbReference type="Pfam" id="PF03171">
    <property type="entry name" value="2OG-FeII_Oxy"/>
    <property type="match status" value="1"/>
</dbReference>
<evidence type="ECO:0000259" key="10">
    <source>
        <dbReference type="PROSITE" id="PS51471"/>
    </source>
</evidence>
<evidence type="ECO:0000256" key="9">
    <source>
        <dbReference type="SAM" id="MobiDB-lite"/>
    </source>
</evidence>
<keyword evidence="12" id="KW-1185">Reference proteome</keyword>
<organism evidence="11 12">
    <name type="scientific">Cuscuta campestris</name>
    <dbReference type="NCBI Taxonomy" id="132261"/>
    <lineage>
        <taxon>Eukaryota</taxon>
        <taxon>Viridiplantae</taxon>
        <taxon>Streptophyta</taxon>
        <taxon>Embryophyta</taxon>
        <taxon>Tracheophyta</taxon>
        <taxon>Spermatophyta</taxon>
        <taxon>Magnoliopsida</taxon>
        <taxon>eudicotyledons</taxon>
        <taxon>Gunneridae</taxon>
        <taxon>Pentapetalae</taxon>
        <taxon>asterids</taxon>
        <taxon>lamiids</taxon>
        <taxon>Solanales</taxon>
        <taxon>Convolvulaceae</taxon>
        <taxon>Cuscuteae</taxon>
        <taxon>Cuscuta</taxon>
        <taxon>Cuscuta subgen. Grammica</taxon>
        <taxon>Cuscuta sect. Cleistogrammica</taxon>
    </lineage>
</organism>
<dbReference type="InterPro" id="IPR044861">
    <property type="entry name" value="IPNS-like_FE2OG_OXY"/>
</dbReference>
<dbReference type="OrthoDB" id="288590at2759"/>
<dbReference type="PANTHER" id="PTHR47991">
    <property type="entry name" value="OXOGLUTARATE/IRON-DEPENDENT DIOXYGENASE"/>
    <property type="match status" value="1"/>
</dbReference>
<dbReference type="AlphaFoldDB" id="A0A484MK38"/>
<dbReference type="EMBL" id="OOIL02003813">
    <property type="protein sequence ID" value="VFQ89333.1"/>
    <property type="molecule type" value="Genomic_DNA"/>
</dbReference>
<dbReference type="InterPro" id="IPR027443">
    <property type="entry name" value="IPNS-like_sf"/>
</dbReference>
<evidence type="ECO:0000256" key="7">
    <source>
        <dbReference type="ARBA" id="ARBA00048503"/>
    </source>
</evidence>
<keyword evidence="5 8" id="KW-0560">Oxidoreductase</keyword>
<dbReference type="FunFam" id="2.60.120.330:FF:000079">
    <property type="entry name" value="Protein SRG1"/>
    <property type="match status" value="1"/>
</dbReference>
<evidence type="ECO:0000256" key="5">
    <source>
        <dbReference type="ARBA" id="ARBA00023002"/>
    </source>
</evidence>
<dbReference type="InterPro" id="IPR026992">
    <property type="entry name" value="DIOX_N"/>
</dbReference>
<reference evidence="11 12" key="1">
    <citation type="submission" date="2018-04" db="EMBL/GenBank/DDBJ databases">
        <authorList>
            <person name="Vogel A."/>
        </authorList>
    </citation>
    <scope>NUCLEOTIDE SEQUENCE [LARGE SCALE GENOMIC DNA]</scope>
</reference>
<dbReference type="Gene3D" id="2.60.120.330">
    <property type="entry name" value="B-lactam Antibiotic, Isopenicillin N Synthase, Chain"/>
    <property type="match status" value="1"/>
</dbReference>
<evidence type="ECO:0000256" key="6">
    <source>
        <dbReference type="ARBA" id="ARBA00023004"/>
    </source>
</evidence>
<sequence length="375" mass="42208">MGKEEDENGCLNEWPEPIVRVQGLSESGISTLPDRYFRRSRSERPEVVEEIPVIDLEAVAGRKEEEEEEEEEDNDSSSLSSGARGEKMSGACREWGFFQVVNHGVDQELMAEMQEAWREFFLLPAEEKQEYANSPATYEGYGSRLGVEKGAKLDWCDYFFLNFLPISLRDSSKWPRLPLPCRPLTEKYGQAMACLGEKLTRMMSLSLGLKEDRLHQAFGGDQGRGSCLRVNFYPKCPQPDLAFGLSPHSDPGGLTILLPDANVVGLQVFHVDKWVNVKPLPNSLIVNIGDQIQVMSNAAYKSVEHRVIVNSIKERVSLAFFYNPGGEVVVKPLDELVTENNPAMYLPMTFNEYRAFIRSKGPQGKSQVEMLKSKS</sequence>